<keyword evidence="9 13" id="KW-0472">Membrane</keyword>
<feature type="transmembrane region" description="Helical" evidence="13">
    <location>
        <begin position="300"/>
        <end position="323"/>
    </location>
</feature>
<feature type="domain" description="G-protein coupled receptors family 1 profile" evidence="14">
    <location>
        <begin position="103"/>
        <end position="352"/>
    </location>
</feature>
<protein>
    <recommendedName>
        <fullName evidence="13">Olfactory receptor</fullName>
    </recommendedName>
</protein>
<evidence type="ECO:0000259" key="14">
    <source>
        <dbReference type="PROSITE" id="PS50262"/>
    </source>
</evidence>
<dbReference type="FunFam" id="1.20.1070.10:FF:000004">
    <property type="entry name" value="Olfactory receptor"/>
    <property type="match status" value="1"/>
</dbReference>
<dbReference type="SUPFAM" id="SSF81321">
    <property type="entry name" value="Family A G protein-coupled receptor-like"/>
    <property type="match status" value="1"/>
</dbReference>
<organism evidence="15 16">
    <name type="scientific">Monodelphis domestica</name>
    <name type="common">Gray short-tailed opossum</name>
    <dbReference type="NCBI Taxonomy" id="13616"/>
    <lineage>
        <taxon>Eukaryota</taxon>
        <taxon>Metazoa</taxon>
        <taxon>Chordata</taxon>
        <taxon>Craniata</taxon>
        <taxon>Vertebrata</taxon>
        <taxon>Euteleostomi</taxon>
        <taxon>Mammalia</taxon>
        <taxon>Metatheria</taxon>
        <taxon>Didelphimorphia</taxon>
        <taxon>Didelphidae</taxon>
        <taxon>Monodelphis</taxon>
    </lineage>
</organism>
<name>F6Z5U2_MONDO</name>
<keyword evidence="4 13" id="KW-0716">Sensory transduction</keyword>
<dbReference type="InterPro" id="IPR000276">
    <property type="entry name" value="GPCR_Rhodpsn"/>
</dbReference>
<reference evidence="15" key="3">
    <citation type="submission" date="2025-09" db="UniProtKB">
        <authorList>
            <consortium name="Ensembl"/>
        </authorList>
    </citation>
    <scope>IDENTIFICATION</scope>
</reference>
<keyword evidence="8 12" id="KW-0297">G-protein coupled receptor</keyword>
<evidence type="ECO:0000256" key="8">
    <source>
        <dbReference type="ARBA" id="ARBA00023040"/>
    </source>
</evidence>
<dbReference type="InParanoid" id="F6Z5U2"/>
<feature type="transmembrane region" description="Helical" evidence="13">
    <location>
        <begin position="269"/>
        <end position="288"/>
    </location>
</feature>
<evidence type="ECO:0000256" key="3">
    <source>
        <dbReference type="ARBA" id="ARBA00022475"/>
    </source>
</evidence>
<evidence type="ECO:0000313" key="16">
    <source>
        <dbReference type="Proteomes" id="UP000002280"/>
    </source>
</evidence>
<dbReference type="HOGENOM" id="CLU_012526_1_0_1"/>
<evidence type="ECO:0000256" key="6">
    <source>
        <dbReference type="ARBA" id="ARBA00022725"/>
    </source>
</evidence>
<dbReference type="FunFam" id="1.10.1220.70:FF:000001">
    <property type="entry name" value="Olfactory receptor"/>
    <property type="match status" value="1"/>
</dbReference>
<dbReference type="Pfam" id="PF13853">
    <property type="entry name" value="7tm_4"/>
    <property type="match status" value="1"/>
</dbReference>
<feature type="transmembrane region" description="Helical" evidence="13">
    <location>
        <begin position="192"/>
        <end position="216"/>
    </location>
</feature>
<keyword evidence="6 13" id="KW-0552">Olfaction</keyword>
<sequence length="373" mass="42348">MLLIVWKWNCVSGGQKERLKETKRTIIYTFLSVGEHPLDEGSNEDSLLICCFSFILTDHTQRMFTGNNSTVTEFILAGLTNQPELQLPLFLLFLGIYLFTVVGNLGMIILIGLSSHLHTPMYYFLSCLSFIDFCHSTVITPKMLVNFVVEKNIISYPECMTQLYFFLIFVIADCYMLAVMAYDRYVAICRPLLYNVIMSPQICSGLVSVVYIMAFLGATTHTACMLKVFFCKKNVINHYFCDLLPLLKLSCSSTYINEAMILFFGSLNIFAPVLTIVSSYIYIIASILRIQSTEGRSKAFSTCSSHIMAVSLFYGSTAFMYLQPSSVGSMDQGKVSSVFYTIVIPMLNPLIYSLRNKDVKVALRKILQRRKFW</sequence>
<dbReference type="eggNOG" id="ENOG502SJS1">
    <property type="taxonomic scope" value="Eukaryota"/>
</dbReference>
<dbReference type="OMA" id="IMSHQGC"/>
<dbReference type="GO" id="GO:0007186">
    <property type="term" value="P:G protein-coupled receptor signaling pathway"/>
    <property type="evidence" value="ECO:0000318"/>
    <property type="project" value="GO_Central"/>
</dbReference>
<feature type="transmembrane region" description="Helical" evidence="13">
    <location>
        <begin position="335"/>
        <end position="354"/>
    </location>
</feature>
<feature type="transmembrane region" description="Helical" evidence="13">
    <location>
        <begin position="161"/>
        <end position="180"/>
    </location>
</feature>
<keyword evidence="3 13" id="KW-1003">Cell membrane</keyword>
<reference evidence="15" key="2">
    <citation type="submission" date="2025-08" db="UniProtKB">
        <authorList>
            <consortium name="Ensembl"/>
        </authorList>
    </citation>
    <scope>IDENTIFICATION</scope>
</reference>
<keyword evidence="7 13" id="KW-1133">Transmembrane helix</keyword>
<dbReference type="PRINTS" id="PR00245">
    <property type="entry name" value="OLFACTORYR"/>
</dbReference>
<comment type="similarity">
    <text evidence="2 12">Belongs to the G-protein coupled receptor 1 family.</text>
</comment>
<evidence type="ECO:0000256" key="1">
    <source>
        <dbReference type="ARBA" id="ARBA00004651"/>
    </source>
</evidence>
<dbReference type="Ensembl" id="ENSMODT00000035341.2">
    <property type="protein sequence ID" value="ENSMODP00000033758.2"/>
    <property type="gene ID" value="ENSMODG00000024270.2"/>
</dbReference>
<keyword evidence="5 12" id="KW-0812">Transmembrane</keyword>
<proteinExistence type="inferred from homology"/>
<evidence type="ECO:0000256" key="2">
    <source>
        <dbReference type="ARBA" id="ARBA00010663"/>
    </source>
</evidence>
<evidence type="ECO:0000256" key="4">
    <source>
        <dbReference type="ARBA" id="ARBA00022606"/>
    </source>
</evidence>
<dbReference type="PROSITE" id="PS00237">
    <property type="entry name" value="G_PROTEIN_RECEP_F1_1"/>
    <property type="match status" value="1"/>
</dbReference>
<dbReference type="InterPro" id="IPR000725">
    <property type="entry name" value="Olfact_rcpt"/>
</dbReference>
<dbReference type="GO" id="GO:0007608">
    <property type="term" value="P:sensory perception of smell"/>
    <property type="evidence" value="ECO:0000318"/>
    <property type="project" value="GO_Central"/>
</dbReference>
<dbReference type="Gene3D" id="1.20.1070.10">
    <property type="entry name" value="Rhodopsin 7-helix transmembrane proteins"/>
    <property type="match status" value="1"/>
</dbReference>
<dbReference type="PRINTS" id="PR00237">
    <property type="entry name" value="GPCRRHODOPSN"/>
</dbReference>
<keyword evidence="10 12" id="KW-0675">Receptor</keyword>
<evidence type="ECO:0000313" key="15">
    <source>
        <dbReference type="Ensembl" id="ENSMODP00000033758.2"/>
    </source>
</evidence>
<dbReference type="GeneTree" id="ENSGT01040000240383"/>
<dbReference type="STRING" id="13616.ENSMODP00000033758"/>
<dbReference type="GO" id="GO:0005886">
    <property type="term" value="C:plasma membrane"/>
    <property type="evidence" value="ECO:0007669"/>
    <property type="project" value="UniProtKB-SubCell"/>
</dbReference>
<evidence type="ECO:0000256" key="10">
    <source>
        <dbReference type="ARBA" id="ARBA00023170"/>
    </source>
</evidence>
<evidence type="ECO:0000256" key="13">
    <source>
        <dbReference type="RuleBase" id="RU363047"/>
    </source>
</evidence>
<dbReference type="PANTHER" id="PTHR48018">
    <property type="entry name" value="OLFACTORY RECEPTOR"/>
    <property type="match status" value="1"/>
</dbReference>
<dbReference type="AlphaFoldDB" id="F6Z5U2"/>
<dbReference type="CDD" id="cd15406">
    <property type="entry name" value="7tmA_OR8D-like"/>
    <property type="match status" value="1"/>
</dbReference>
<dbReference type="InterPro" id="IPR017452">
    <property type="entry name" value="GPCR_Rhodpsn_7TM"/>
</dbReference>
<keyword evidence="11 12" id="KW-0807">Transducer</keyword>
<comment type="subcellular location">
    <subcellularLocation>
        <location evidence="1 13">Cell membrane</location>
        <topology evidence="1 13">Multi-pass membrane protein</topology>
    </subcellularLocation>
</comment>
<dbReference type="PROSITE" id="PS50262">
    <property type="entry name" value="G_PROTEIN_RECEP_F1_2"/>
    <property type="match status" value="1"/>
</dbReference>
<evidence type="ECO:0000256" key="9">
    <source>
        <dbReference type="ARBA" id="ARBA00023136"/>
    </source>
</evidence>
<feature type="transmembrane region" description="Helical" evidence="13">
    <location>
        <begin position="89"/>
        <end position="110"/>
    </location>
</feature>
<accession>F6Z5U2</accession>
<dbReference type="Proteomes" id="UP000002280">
    <property type="component" value="Chromosome 4"/>
</dbReference>
<reference evidence="15 16" key="1">
    <citation type="journal article" date="2007" name="Nature">
        <title>Genome of the marsupial Monodelphis domestica reveals innovation in non-coding sequences.</title>
        <authorList>
            <person name="Mikkelsen T.S."/>
            <person name="Wakefield M.J."/>
            <person name="Aken B."/>
            <person name="Amemiya C.T."/>
            <person name="Chang J.L."/>
            <person name="Duke S."/>
            <person name="Garber M."/>
            <person name="Gentles A.J."/>
            <person name="Goodstadt L."/>
            <person name="Heger A."/>
            <person name="Jurka J."/>
            <person name="Kamal M."/>
            <person name="Mauceli E."/>
            <person name="Searle S.M."/>
            <person name="Sharpe T."/>
            <person name="Baker M.L."/>
            <person name="Batzer M.A."/>
            <person name="Benos P.V."/>
            <person name="Belov K."/>
            <person name="Clamp M."/>
            <person name="Cook A."/>
            <person name="Cuff J."/>
            <person name="Das R."/>
            <person name="Davidow L."/>
            <person name="Deakin J.E."/>
            <person name="Fazzari M.J."/>
            <person name="Glass J.L."/>
            <person name="Grabherr M."/>
            <person name="Greally J.M."/>
            <person name="Gu W."/>
            <person name="Hore T.A."/>
            <person name="Huttley G.A."/>
            <person name="Kleber M."/>
            <person name="Jirtle R.L."/>
            <person name="Koina E."/>
            <person name="Lee J.T."/>
            <person name="Mahony S."/>
            <person name="Marra M.A."/>
            <person name="Miller R.D."/>
            <person name="Nicholls R.D."/>
            <person name="Oda M."/>
            <person name="Papenfuss A.T."/>
            <person name="Parra Z.E."/>
            <person name="Pollock D.D."/>
            <person name="Ray D.A."/>
            <person name="Schein J.E."/>
            <person name="Speed T.P."/>
            <person name="Thompson K."/>
            <person name="VandeBerg J.L."/>
            <person name="Wade C.M."/>
            <person name="Walker J.A."/>
            <person name="Waters P.D."/>
            <person name="Webber C."/>
            <person name="Weidman J.R."/>
            <person name="Xie X."/>
            <person name="Zody M.C."/>
            <person name="Baldwin J."/>
            <person name="Abdouelleil A."/>
            <person name="Abdulkadir J."/>
            <person name="Abebe A."/>
            <person name="Abera B."/>
            <person name="Abreu J."/>
            <person name="Acer S.C."/>
            <person name="Aftuck L."/>
            <person name="Alexander A."/>
            <person name="An P."/>
            <person name="Anderson E."/>
            <person name="Anderson S."/>
            <person name="Arachi H."/>
            <person name="Azer M."/>
            <person name="Bachantsang P."/>
            <person name="Barry A."/>
            <person name="Bayul T."/>
            <person name="Berlin A."/>
            <person name="Bessette D."/>
            <person name="Bloom T."/>
            <person name="Bloom T."/>
            <person name="Boguslavskiy L."/>
            <person name="Bonnet C."/>
            <person name="Boukhgalter B."/>
            <person name="Bourzgui I."/>
            <person name="Brown A."/>
            <person name="Cahill P."/>
            <person name="Channer S."/>
            <person name="Cheshatsang Y."/>
            <person name="Chuda L."/>
            <person name="Citroen M."/>
            <person name="Collymore A."/>
            <person name="Cooke P."/>
            <person name="Costello M."/>
            <person name="D'Aco K."/>
            <person name="Daza R."/>
            <person name="De Haan G."/>
            <person name="DeGray S."/>
            <person name="DeMaso C."/>
            <person name="Dhargay N."/>
            <person name="Dooley K."/>
            <person name="Dooley E."/>
            <person name="Doricent M."/>
            <person name="Dorje P."/>
            <person name="Dorjee K."/>
            <person name="Dupes A."/>
            <person name="Elong R."/>
            <person name="Falk J."/>
            <person name="Farina A."/>
            <person name="Faro S."/>
            <person name="Ferguson D."/>
            <person name="Fisher S."/>
            <person name="Foley C.D."/>
            <person name="Franke A."/>
            <person name="Friedrich D."/>
            <person name="Gadbois L."/>
            <person name="Gearin G."/>
            <person name="Gearin C.R."/>
            <person name="Giannoukos G."/>
            <person name="Goode T."/>
            <person name="Graham J."/>
            <person name="Grandbois E."/>
            <person name="Grewal S."/>
            <person name="Gyaltsen K."/>
            <person name="Hafez N."/>
            <person name="Hagos B."/>
            <person name="Hall J."/>
            <person name="Henson C."/>
            <person name="Hollinger A."/>
            <person name="Honan T."/>
            <person name="Huard M.D."/>
            <person name="Hughes L."/>
            <person name="Hurhula B."/>
            <person name="Husby M.E."/>
            <person name="Kamat A."/>
            <person name="Kanga B."/>
            <person name="Kashin S."/>
            <person name="Khazanovich D."/>
            <person name="Kisner P."/>
            <person name="Lance K."/>
            <person name="Lara M."/>
            <person name="Lee W."/>
            <person name="Lennon N."/>
            <person name="Letendre F."/>
            <person name="LeVine R."/>
            <person name="Lipovsky A."/>
            <person name="Liu X."/>
            <person name="Liu J."/>
            <person name="Liu S."/>
            <person name="Lokyitsang T."/>
            <person name="Lokyitsang Y."/>
            <person name="Lubonja R."/>
            <person name="Lui A."/>
            <person name="MacDonald P."/>
            <person name="Magnisalis V."/>
            <person name="Maru K."/>
            <person name="Matthews C."/>
            <person name="McCusker W."/>
            <person name="McDonough S."/>
            <person name="Mehta T."/>
            <person name="Meldrim J."/>
            <person name="Meneus L."/>
            <person name="Mihai O."/>
            <person name="Mihalev A."/>
            <person name="Mihova T."/>
            <person name="Mittelman R."/>
            <person name="Mlenga V."/>
            <person name="Montmayeur A."/>
            <person name="Mulrain L."/>
            <person name="Navidi A."/>
            <person name="Naylor J."/>
            <person name="Negash T."/>
            <person name="Nguyen T."/>
            <person name="Nguyen N."/>
            <person name="Nicol R."/>
            <person name="Norbu C."/>
            <person name="Norbu N."/>
            <person name="Novod N."/>
            <person name="O'Neill B."/>
            <person name="Osman S."/>
            <person name="Markiewicz E."/>
            <person name="Oyono O.L."/>
            <person name="Patti C."/>
            <person name="Phunkhang P."/>
            <person name="Pierre F."/>
            <person name="Priest M."/>
            <person name="Raghuraman S."/>
            <person name="Rege F."/>
            <person name="Reyes R."/>
            <person name="Rise C."/>
            <person name="Rogov P."/>
            <person name="Ross K."/>
            <person name="Ryan E."/>
            <person name="Settipalli S."/>
            <person name="Shea T."/>
            <person name="Sherpa N."/>
            <person name="Shi L."/>
            <person name="Shih D."/>
            <person name="Sparrow T."/>
            <person name="Spaulding J."/>
            <person name="Stalker J."/>
            <person name="Stange-Thomann N."/>
            <person name="Stavropoulos S."/>
            <person name="Stone C."/>
            <person name="Strader C."/>
            <person name="Tesfaye S."/>
            <person name="Thomson T."/>
            <person name="Thoulutsang Y."/>
            <person name="Thoulutsang D."/>
            <person name="Topham K."/>
            <person name="Topping I."/>
            <person name="Tsamla T."/>
            <person name="Vassiliev H."/>
            <person name="Vo A."/>
            <person name="Wangchuk T."/>
            <person name="Wangdi T."/>
            <person name="Weiand M."/>
            <person name="Wilkinson J."/>
            <person name="Wilson A."/>
            <person name="Yadav S."/>
            <person name="Young G."/>
            <person name="Yu Q."/>
            <person name="Zembek L."/>
            <person name="Zhong D."/>
            <person name="Zimmer A."/>
            <person name="Zwirko Z."/>
            <person name="Jaffe D.B."/>
            <person name="Alvarez P."/>
            <person name="Brockman W."/>
            <person name="Butler J."/>
            <person name="Chin C."/>
            <person name="Gnerre S."/>
            <person name="MacCallum I."/>
            <person name="Graves J.A."/>
            <person name="Ponting C.P."/>
            <person name="Breen M."/>
            <person name="Samollow P.B."/>
            <person name="Lander E.S."/>
            <person name="Lindblad-Toh K."/>
        </authorList>
    </citation>
    <scope>NUCLEOTIDE SEQUENCE [LARGE SCALE GENOMIC DNA]</scope>
</reference>
<dbReference type="GO" id="GO:0005549">
    <property type="term" value="F:odorant binding"/>
    <property type="evidence" value="ECO:0000318"/>
    <property type="project" value="GO_Central"/>
</dbReference>
<keyword evidence="16" id="KW-1185">Reference proteome</keyword>
<evidence type="ECO:0000256" key="11">
    <source>
        <dbReference type="ARBA" id="ARBA00023224"/>
    </source>
</evidence>
<evidence type="ECO:0000256" key="7">
    <source>
        <dbReference type="ARBA" id="ARBA00022989"/>
    </source>
</evidence>
<evidence type="ECO:0000256" key="12">
    <source>
        <dbReference type="RuleBase" id="RU000688"/>
    </source>
</evidence>
<evidence type="ECO:0000256" key="5">
    <source>
        <dbReference type="ARBA" id="ARBA00022692"/>
    </source>
</evidence>
<dbReference type="GO" id="GO:0004930">
    <property type="term" value="F:G protein-coupled receptor activity"/>
    <property type="evidence" value="ECO:0007669"/>
    <property type="project" value="UniProtKB-KW"/>
</dbReference>
<dbReference type="GO" id="GO:0004984">
    <property type="term" value="F:olfactory receptor activity"/>
    <property type="evidence" value="ECO:0000318"/>
    <property type="project" value="GO_Central"/>
</dbReference>